<dbReference type="AlphaFoldDB" id="A0A0G1PJU0"/>
<accession>A0A0G1PJU0</accession>
<evidence type="ECO:0000313" key="2">
    <source>
        <dbReference type="Proteomes" id="UP000034794"/>
    </source>
</evidence>
<dbReference type="EMBL" id="LCMI01000006">
    <property type="protein sequence ID" value="KKU33084.1"/>
    <property type="molecule type" value="Genomic_DNA"/>
</dbReference>
<reference evidence="1 2" key="1">
    <citation type="journal article" date="2015" name="Nature">
        <title>rRNA introns, odd ribosomes, and small enigmatic genomes across a large radiation of phyla.</title>
        <authorList>
            <person name="Brown C.T."/>
            <person name="Hug L.A."/>
            <person name="Thomas B.C."/>
            <person name="Sharon I."/>
            <person name="Castelle C.J."/>
            <person name="Singh A."/>
            <person name="Wilkins M.J."/>
            <person name="Williams K.H."/>
            <person name="Banfield J.F."/>
        </authorList>
    </citation>
    <scope>NUCLEOTIDE SEQUENCE [LARGE SCALE GENOMIC DNA]</scope>
</reference>
<dbReference type="Proteomes" id="UP000034794">
    <property type="component" value="Unassembled WGS sequence"/>
</dbReference>
<organism evidence="1 2">
    <name type="scientific">Candidatus Collierbacteria bacterium GW2011_GWA2_46_26</name>
    <dbReference type="NCBI Taxonomy" id="1618381"/>
    <lineage>
        <taxon>Bacteria</taxon>
        <taxon>Candidatus Collieribacteriota</taxon>
    </lineage>
</organism>
<comment type="caution">
    <text evidence="1">The sequence shown here is derived from an EMBL/GenBank/DDBJ whole genome shotgun (WGS) entry which is preliminary data.</text>
</comment>
<gene>
    <name evidence="1" type="ORF">UX47_C0006G0055</name>
</gene>
<protein>
    <submittedName>
        <fullName evidence="1">Uncharacterized protein</fullName>
    </submittedName>
</protein>
<sequence>MNQFRIPVSMVVHSDVSVIQASLPEGYEVVTGSGGLYSISSLHFGVICALATVKDGRVSISFLEGGYAEYRAKELKAALAEKYPTEDPDRVVWQIFKPWHSGFTYCGPRWYESMDVALVNAFRFENPHGAFLCSFRAGDLLTGDTFQTLSSHRLAASGDMLHPGRNEGPMLINITNEE</sequence>
<proteinExistence type="predicted"/>
<name>A0A0G1PJU0_9BACT</name>
<evidence type="ECO:0000313" key="1">
    <source>
        <dbReference type="EMBL" id="KKU33084.1"/>
    </source>
</evidence>